<reference evidence="1 2" key="1">
    <citation type="submission" date="2023-05" db="EMBL/GenBank/DDBJ databases">
        <title>A 100% complete, gapless, phased diploid assembly of the Scenedesmus obliquus UTEX 3031 genome.</title>
        <authorList>
            <person name="Biondi T.C."/>
            <person name="Hanschen E.R."/>
            <person name="Kwon T."/>
            <person name="Eng W."/>
            <person name="Kruse C.P.S."/>
            <person name="Koehler S.I."/>
            <person name="Kunde Y."/>
            <person name="Gleasner C.D."/>
            <person name="You Mak K.T."/>
            <person name="Polle J."/>
            <person name="Hovde B.T."/>
            <person name="Starkenburg S.R."/>
        </authorList>
    </citation>
    <scope>NUCLEOTIDE SEQUENCE [LARGE SCALE GENOMIC DNA]</scope>
    <source>
        <strain evidence="1 2">DOE0152z</strain>
    </source>
</reference>
<gene>
    <name evidence="1" type="ORF">OEZ85_013320</name>
</gene>
<protein>
    <recommendedName>
        <fullName evidence="3">TNFR-Cys domain-containing protein</fullName>
    </recommendedName>
</protein>
<accession>A0ABY8U5D3</accession>
<keyword evidence="2" id="KW-1185">Reference proteome</keyword>
<dbReference type="Proteomes" id="UP001244341">
    <property type="component" value="Chromosome 7b"/>
</dbReference>
<proteinExistence type="predicted"/>
<evidence type="ECO:0000313" key="2">
    <source>
        <dbReference type="Proteomes" id="UP001244341"/>
    </source>
</evidence>
<name>A0ABY8U5D3_TETOB</name>
<organism evidence="1 2">
    <name type="scientific">Tetradesmus obliquus</name>
    <name type="common">Green alga</name>
    <name type="synonym">Acutodesmus obliquus</name>
    <dbReference type="NCBI Taxonomy" id="3088"/>
    <lineage>
        <taxon>Eukaryota</taxon>
        <taxon>Viridiplantae</taxon>
        <taxon>Chlorophyta</taxon>
        <taxon>core chlorophytes</taxon>
        <taxon>Chlorophyceae</taxon>
        <taxon>CS clade</taxon>
        <taxon>Sphaeropleales</taxon>
        <taxon>Scenedesmaceae</taxon>
        <taxon>Tetradesmus</taxon>
    </lineage>
</organism>
<evidence type="ECO:0008006" key="3">
    <source>
        <dbReference type="Google" id="ProtNLM"/>
    </source>
</evidence>
<evidence type="ECO:0000313" key="1">
    <source>
        <dbReference type="EMBL" id="WIA16657.1"/>
    </source>
</evidence>
<sequence length="172" mass="18004">MPGYGAAMRQPALCVQCVLGWFSPGGPVGSAACRRCQDGTTSNPTRTACVSIIEYPDVNDALCKPCANRNEPFKPPSCCGRGQVCCGMWGCCDADVCYNNATTGNQPFCGAGPRCTVSGGTTPAEGAGPMSLCPVNTDCVNVTLPTTGTRCCRQGGQDSRGDYKRRQVHYVS</sequence>
<dbReference type="EMBL" id="CP126214">
    <property type="protein sequence ID" value="WIA16657.1"/>
    <property type="molecule type" value="Genomic_DNA"/>
</dbReference>